<dbReference type="FunFam" id="3.30.830.10:FF:000003">
    <property type="entry name" value="Insulin-degrading enzyme"/>
    <property type="match status" value="1"/>
</dbReference>
<dbReference type="InterPro" id="IPR050626">
    <property type="entry name" value="Peptidase_M16"/>
</dbReference>
<evidence type="ECO:0000313" key="12">
    <source>
        <dbReference type="Proteomes" id="UP000053342"/>
    </source>
</evidence>
<dbReference type="HOGENOM" id="CLU_004639_1_2_1"/>
<dbReference type="GO" id="GO:0051603">
    <property type="term" value="P:proteolysis involved in protein catabolic process"/>
    <property type="evidence" value="ECO:0007669"/>
    <property type="project" value="TreeGrafter"/>
</dbReference>
<dbReference type="GO" id="GO:0004222">
    <property type="term" value="F:metalloendopeptidase activity"/>
    <property type="evidence" value="ECO:0007669"/>
    <property type="project" value="TreeGrafter"/>
</dbReference>
<evidence type="ECO:0000256" key="4">
    <source>
        <dbReference type="ARBA" id="ARBA00022801"/>
    </source>
</evidence>
<gene>
    <name evidence="11" type="ORF">PV06_05048</name>
</gene>
<evidence type="ECO:0000259" key="10">
    <source>
        <dbReference type="Pfam" id="PF22456"/>
    </source>
</evidence>
<proteinExistence type="inferred from homology"/>
<feature type="domain" description="Peptidase M16 C-terminal" evidence="8">
    <location>
        <begin position="260"/>
        <end position="439"/>
    </location>
</feature>
<evidence type="ECO:0000259" key="7">
    <source>
        <dbReference type="Pfam" id="PF00675"/>
    </source>
</evidence>
<organism evidence="11 12">
    <name type="scientific">Exophiala oligosperma</name>
    <dbReference type="NCBI Taxonomy" id="215243"/>
    <lineage>
        <taxon>Eukaryota</taxon>
        <taxon>Fungi</taxon>
        <taxon>Dikarya</taxon>
        <taxon>Ascomycota</taxon>
        <taxon>Pezizomycotina</taxon>
        <taxon>Eurotiomycetes</taxon>
        <taxon>Chaetothyriomycetidae</taxon>
        <taxon>Chaetothyriales</taxon>
        <taxon>Herpotrichiellaceae</taxon>
        <taxon>Exophiala</taxon>
    </lineage>
</organism>
<keyword evidence="2" id="KW-0645">Protease</keyword>
<evidence type="ECO:0000256" key="1">
    <source>
        <dbReference type="ARBA" id="ARBA00007261"/>
    </source>
</evidence>
<dbReference type="InterPro" id="IPR007863">
    <property type="entry name" value="Peptidase_M16_C"/>
</dbReference>
<dbReference type="GO" id="GO:0043171">
    <property type="term" value="P:peptide catabolic process"/>
    <property type="evidence" value="ECO:0007669"/>
    <property type="project" value="TreeGrafter"/>
</dbReference>
<evidence type="ECO:0000313" key="11">
    <source>
        <dbReference type="EMBL" id="KIW44004.1"/>
    </source>
</evidence>
<evidence type="ECO:0000256" key="3">
    <source>
        <dbReference type="ARBA" id="ARBA00022723"/>
    </source>
</evidence>
<name>A0A0D2E887_9EURO</name>
<feature type="domain" description="Peptidase M16 N-terminal" evidence="7">
    <location>
        <begin position="84"/>
        <end position="233"/>
    </location>
</feature>
<keyword evidence="12" id="KW-1185">Reference proteome</keyword>
<dbReference type="GO" id="GO:0046872">
    <property type="term" value="F:metal ion binding"/>
    <property type="evidence" value="ECO:0007669"/>
    <property type="project" value="UniProtKB-KW"/>
</dbReference>
<dbReference type="Pfam" id="PF16187">
    <property type="entry name" value="Peptidase_M16_M"/>
    <property type="match status" value="1"/>
</dbReference>
<keyword evidence="5" id="KW-0862">Zinc</keyword>
<evidence type="ECO:0000256" key="5">
    <source>
        <dbReference type="ARBA" id="ARBA00022833"/>
    </source>
</evidence>
<evidence type="ECO:0000256" key="6">
    <source>
        <dbReference type="ARBA" id="ARBA00023049"/>
    </source>
</evidence>
<dbReference type="SUPFAM" id="SSF63411">
    <property type="entry name" value="LuxS/MPP-like metallohydrolase"/>
    <property type="match status" value="4"/>
</dbReference>
<dbReference type="Pfam" id="PF00675">
    <property type="entry name" value="Peptidase_M16"/>
    <property type="match status" value="1"/>
</dbReference>
<dbReference type="Pfam" id="PF05193">
    <property type="entry name" value="Peptidase_M16_C"/>
    <property type="match status" value="1"/>
</dbReference>
<evidence type="ECO:0000259" key="8">
    <source>
        <dbReference type="Pfam" id="PF05193"/>
    </source>
</evidence>
<dbReference type="RefSeq" id="XP_016264220.1">
    <property type="nucleotide sequence ID" value="XM_016406014.1"/>
</dbReference>
<dbReference type="Proteomes" id="UP000053342">
    <property type="component" value="Unassembled WGS sequence"/>
</dbReference>
<keyword evidence="4" id="KW-0378">Hydrolase</keyword>
<dbReference type="InterPro" id="IPR032632">
    <property type="entry name" value="Peptidase_M16_M"/>
</dbReference>
<dbReference type="EMBL" id="KN847335">
    <property type="protein sequence ID" value="KIW44004.1"/>
    <property type="molecule type" value="Genomic_DNA"/>
</dbReference>
<dbReference type="MEROPS" id="M16.008"/>
<dbReference type="OrthoDB" id="952271at2759"/>
<keyword evidence="6" id="KW-0482">Metalloprotease</keyword>
<dbReference type="GO" id="GO:0005829">
    <property type="term" value="C:cytosol"/>
    <property type="evidence" value="ECO:0007669"/>
    <property type="project" value="TreeGrafter"/>
</dbReference>
<dbReference type="GO" id="GO:0005739">
    <property type="term" value="C:mitochondrion"/>
    <property type="evidence" value="ECO:0007669"/>
    <property type="project" value="TreeGrafter"/>
</dbReference>
<protein>
    <submittedName>
        <fullName evidence="11">Uncharacterized protein</fullName>
    </submittedName>
</protein>
<dbReference type="InterPro" id="IPR011765">
    <property type="entry name" value="Pept_M16_N"/>
</dbReference>
<dbReference type="PANTHER" id="PTHR43690:SF18">
    <property type="entry name" value="INSULIN-DEGRADING ENZYME-RELATED"/>
    <property type="match status" value="1"/>
</dbReference>
<dbReference type="FunFam" id="3.30.830.10:FF:000004">
    <property type="entry name" value="Putative insulin-degrading enzyme"/>
    <property type="match status" value="1"/>
</dbReference>
<evidence type="ECO:0000256" key="2">
    <source>
        <dbReference type="ARBA" id="ARBA00022670"/>
    </source>
</evidence>
<dbReference type="STRING" id="215243.A0A0D2E887"/>
<sequence length="1134" mass="129476">MRLATRFACSSLLSIRSLSPLWSHSLRPTGRPLLSNPPSKQIGPSRPYATVMEPVKRITDTLEKPDLDDRSYRVIELPNKLEALLVHDAQTDKASASLNVDVGNFCDSTDMPGMAHAVEHLLFMGTEKYPGENEYSSYLSSHAGYSNAYTAGTQTNYFFECAALHEGQDSAVNGDATGPLYGALDRFAQFFLKPLFLENTLDRELNAVDSENKKNLQSDVWRLSQLAKSLSNPNHPYHHFGTGNLTTLRDEPEKRGVKIRDEFIRFHERHYSANRMKLVVLGRESLDELERWVVELFSEVQNKDLPQNRWDGIEILTKDQLSKEILAKPVMERRSLEISFPYQDEEDMYDTQPARYISHLLGHEGPGSLFAYLKDKGLVSSLSAGHHPVCPGSAFLEMDLDLTTEGLKKYHEIVKIVFQYIGMMKANPPVEWMYEEMKNMAEVDFRFRQKTPPSRFTSATSSVMQRQLPRNMLLSGTSRLRRFDAQAIVQAMQYLREDNFRLMLVSQEYPGSWDQKERWYGTDYKVEHIPTDVLSEIRKALSSPQTEAPKELHLPHRNEFIPTKLDVEKLDIKEPATAPKLLRNDELVRLWWKKDDVFWVPKANVNIRLRNALTASNPVNYVKTMIFDSLVRDALQTFSYDAEISGLGYAIATHQLGLDISVHGYNDKMAVLLEKILITLRDIELKQDRFDIIKERMERRFKNWYLQQPYGQVGEYTRWLLTDRGFMTDAFAAELPHITFEDVKNFGPELLQQAHIEIFAHGNLYKEDVKKIANLVESTLKPRALPVSQWHLRRNVVIPPGSNFVYKQTLGDPANVNNAIEYYLDIGHVMDIPLRARLQLFAQLTDEPTFDQLRTKEQLGYVVWSGIRPAAVSMGYRVLVQSARDTEYLETRINAFLLKFKQDLQDMSEQDFEGHKRSLISKRLEKLKNLSMETNRLWAYISGEYLNFYQVQRDVAAIRQLTKDDIIQFYAQYIDPESPSRAKLSIHLNAQKPAPVPEVSASEKKDQFVGLIGQALGSLGVDLDEHKLNTHFEKVDPIDDAAATNAIEEYIGTSLASSEKDHVIGKVKEAMPQILLASNIKPVTPPPNAVDVASKVPTPVIIEDAFQWKAGMQTSKAPLAVEDIAQFEDLESKL</sequence>
<dbReference type="Gene3D" id="3.30.830.10">
    <property type="entry name" value="Metalloenzyme, LuxS/M16 peptidase-like"/>
    <property type="match status" value="4"/>
</dbReference>
<reference evidence="11 12" key="1">
    <citation type="submission" date="2015-01" db="EMBL/GenBank/DDBJ databases">
        <title>The Genome Sequence of Exophiala oligosperma CBS72588.</title>
        <authorList>
            <consortium name="The Broad Institute Genomics Platform"/>
            <person name="Cuomo C."/>
            <person name="de Hoog S."/>
            <person name="Gorbushina A."/>
            <person name="Stielow B."/>
            <person name="Teixiera M."/>
            <person name="Abouelleil A."/>
            <person name="Chapman S.B."/>
            <person name="Priest M."/>
            <person name="Young S.K."/>
            <person name="Wortman J."/>
            <person name="Nusbaum C."/>
            <person name="Birren B."/>
        </authorList>
    </citation>
    <scope>NUCLEOTIDE SEQUENCE [LARGE SCALE GENOMIC DNA]</scope>
    <source>
        <strain evidence="11 12">CBS 72588</strain>
    </source>
</reference>
<dbReference type="InterPro" id="IPR054734">
    <property type="entry name" value="PqqF-like_C_4"/>
</dbReference>
<dbReference type="GeneID" id="27357122"/>
<dbReference type="FunFam" id="3.30.830.10:FF:000005">
    <property type="entry name" value="nardilysin isoform X1"/>
    <property type="match status" value="1"/>
</dbReference>
<feature type="domain" description="Coenzyme PQQ synthesis protein F-like C-terminal lobe" evidence="10">
    <location>
        <begin position="840"/>
        <end position="938"/>
    </location>
</feature>
<dbReference type="AlphaFoldDB" id="A0A0D2E887"/>
<keyword evidence="3" id="KW-0479">Metal-binding</keyword>
<dbReference type="VEuPathDB" id="FungiDB:PV06_05048"/>
<dbReference type="InterPro" id="IPR011249">
    <property type="entry name" value="Metalloenz_LuxS/M16"/>
</dbReference>
<feature type="domain" description="Peptidase M16 middle/third" evidence="9">
    <location>
        <begin position="445"/>
        <end position="729"/>
    </location>
</feature>
<evidence type="ECO:0000259" key="9">
    <source>
        <dbReference type="Pfam" id="PF16187"/>
    </source>
</evidence>
<dbReference type="Pfam" id="PF22456">
    <property type="entry name" value="PqqF-like_C_4"/>
    <property type="match status" value="1"/>
</dbReference>
<comment type="similarity">
    <text evidence="1">Belongs to the peptidase M16 family.</text>
</comment>
<dbReference type="PANTHER" id="PTHR43690">
    <property type="entry name" value="NARDILYSIN"/>
    <property type="match status" value="1"/>
</dbReference>
<accession>A0A0D2E887</accession>